<sequence>MISMSWKRIRNQKSKSVVTVIAMVAIILLTAFGIQTSQETKRIVSENLENYSRGSYDLLVRPEGARTNIEITLQTVEENYIGDGAGGISISEWESLKEHPEIEIAAPVASLGYFTSNTASISLPAFDYPARFEYRFWTSDGINEYPVSPSHGMYYFQLIDNQYQYAIDTYPDFSKEYNIFDTGLDISFPQSYYLLTAIDTESETLLTGIDFSELHRELTDQEKDNINMFSQFRGNAPVVPILQRENFQIPLSLEVTVERVDLSLNELYKKYGLSNNESIVYQLQFLEEKKRKEFDNDLLALKSLDLETYHIDLSKYQSPFDGQQLSLDQHFNIDLLAQGEGGTLYNDSGKYYTASKIDYALKDKKMYVDIVKEGSPPNYKVVKEAGSSYLNEGKAPFMIWQMGTFTAEEDSNSLTSSPLGIYSTNDVKTLDGTVVTPTVTPGSFIAAPTAGVTSLEAASLIKGDQPIDAIRIKLKNIAAYDDEAQKRIEGLATELSKKGYVVDIVAGSSFTSNNIIVEGIGEVTSPWTTLGVAQLLSGAWNLDTTLSISLFILFGVFWFLCHLGFERNRLDKENDILFYLGWQKRSIRVKNMTEQLILIFISIILSTCVALVLGYGTLAYIVIGSFLLVSVILLTVVFYMNTSQSNRSKSYRFFASIQYYKSLLVPTMLVLLLAACITQLQLSSIYALWDTSTVTTLGTFILNEGLYIRLLIVISTVLLSISVLIKAIQGITLARQDEFEMYHVIGWTEKMIKIHFLKEVLIWSTLSLAFGILLSTIVSILVDMSLVGVMIGAISSSIIYLTIVFVAVNFRKYR</sequence>
<keyword evidence="1" id="KW-1133">Transmembrane helix</keyword>
<protein>
    <recommendedName>
        <fullName evidence="4">FtsX-like permease family protein</fullName>
    </recommendedName>
</protein>
<evidence type="ECO:0008006" key="4">
    <source>
        <dbReference type="Google" id="ProtNLM"/>
    </source>
</evidence>
<feature type="transmembrane region" description="Helical" evidence="1">
    <location>
        <begin position="621"/>
        <end position="642"/>
    </location>
</feature>
<evidence type="ECO:0000313" key="2">
    <source>
        <dbReference type="EMBL" id="MDW0112975.1"/>
    </source>
</evidence>
<reference evidence="2 3" key="1">
    <citation type="submission" date="2023-06" db="EMBL/GenBank/DDBJ databases">
        <title>Sporosarcina sp. nov., isolated from Korean traditional fermented seafood 'Jeotgal'.</title>
        <authorList>
            <person name="Yang A.I."/>
            <person name="Shin N.-R."/>
        </authorList>
    </citation>
    <scope>NUCLEOTIDE SEQUENCE [LARGE SCALE GENOMIC DNA]</scope>
    <source>
        <strain evidence="2 3">KCTC13119</strain>
    </source>
</reference>
<feature type="transmembrane region" description="Helical" evidence="1">
    <location>
        <begin position="663"/>
        <end position="686"/>
    </location>
</feature>
<name>A0ABU4G9F7_9BACL</name>
<dbReference type="Proteomes" id="UP001282284">
    <property type="component" value="Unassembled WGS sequence"/>
</dbReference>
<proteinExistence type="predicted"/>
<comment type="caution">
    <text evidence="2">The sequence shown here is derived from an EMBL/GenBank/DDBJ whole genome shotgun (WGS) entry which is preliminary data.</text>
</comment>
<gene>
    <name evidence="2" type="ORF">QT711_07240</name>
</gene>
<feature type="transmembrane region" description="Helical" evidence="1">
    <location>
        <begin position="546"/>
        <end position="565"/>
    </location>
</feature>
<dbReference type="EMBL" id="JAUBDI010000004">
    <property type="protein sequence ID" value="MDW0112975.1"/>
    <property type="molecule type" value="Genomic_DNA"/>
</dbReference>
<feature type="transmembrane region" description="Helical" evidence="1">
    <location>
        <begin position="760"/>
        <end position="782"/>
    </location>
</feature>
<feature type="transmembrane region" description="Helical" evidence="1">
    <location>
        <begin position="596"/>
        <end position="615"/>
    </location>
</feature>
<keyword evidence="1" id="KW-0812">Transmembrane</keyword>
<evidence type="ECO:0000313" key="3">
    <source>
        <dbReference type="Proteomes" id="UP001282284"/>
    </source>
</evidence>
<feature type="transmembrane region" description="Helical" evidence="1">
    <location>
        <begin position="788"/>
        <end position="810"/>
    </location>
</feature>
<organism evidence="2 3">
    <name type="scientific">Sporosarcina saromensis</name>
    <dbReference type="NCBI Taxonomy" id="359365"/>
    <lineage>
        <taxon>Bacteria</taxon>
        <taxon>Bacillati</taxon>
        <taxon>Bacillota</taxon>
        <taxon>Bacilli</taxon>
        <taxon>Bacillales</taxon>
        <taxon>Caryophanaceae</taxon>
        <taxon>Sporosarcina</taxon>
    </lineage>
</organism>
<evidence type="ECO:0000256" key="1">
    <source>
        <dbReference type="SAM" id="Phobius"/>
    </source>
</evidence>
<keyword evidence="3" id="KW-1185">Reference proteome</keyword>
<feature type="transmembrane region" description="Helical" evidence="1">
    <location>
        <begin position="706"/>
        <end position="725"/>
    </location>
</feature>
<accession>A0ABU4G9F7</accession>
<keyword evidence="1" id="KW-0472">Membrane</keyword>